<protein>
    <submittedName>
        <fullName evidence="1">Uncharacterized protein</fullName>
    </submittedName>
</protein>
<evidence type="ECO:0000313" key="2">
    <source>
        <dbReference type="Proteomes" id="UP000199028"/>
    </source>
</evidence>
<keyword evidence="2" id="KW-1185">Reference proteome</keyword>
<proteinExistence type="predicted"/>
<name>A0A1H9XQ01_9PSEU</name>
<dbReference type="Proteomes" id="UP000199028">
    <property type="component" value="Unassembled WGS sequence"/>
</dbReference>
<dbReference type="RefSeq" id="WP_090071117.1">
    <property type="nucleotide sequence ID" value="NZ_FOFT01000016.1"/>
</dbReference>
<dbReference type="EMBL" id="FOFT01000016">
    <property type="protein sequence ID" value="SES47763.1"/>
    <property type="molecule type" value="Genomic_DNA"/>
</dbReference>
<sequence>MTREMKARPISHVPDAELYRETFAVKSAAWGHATCARCGHSSHGRSVAHIRPSDLWVCSGCHKRARERRTHLSVFDLKAAGLEAPEAVFGDAVRDDVEWSMDSSGNLVRSVCTLCDTFAGPVWGGHRIEGGWLCRWCAGGPSGWGVE</sequence>
<evidence type="ECO:0000313" key="1">
    <source>
        <dbReference type="EMBL" id="SES47763.1"/>
    </source>
</evidence>
<dbReference type="AlphaFoldDB" id="A0A1H9XQ01"/>
<gene>
    <name evidence="1" type="ORF">SAMN05216195_11622</name>
</gene>
<accession>A0A1H9XQ01</accession>
<reference evidence="2" key="1">
    <citation type="submission" date="2016-10" db="EMBL/GenBank/DDBJ databases">
        <authorList>
            <person name="Varghese N."/>
            <person name="Submissions S."/>
        </authorList>
    </citation>
    <scope>NUCLEOTIDE SEQUENCE [LARGE SCALE GENOMIC DNA]</scope>
    <source>
        <strain evidence="2">CGMCC 4.578</strain>
    </source>
</reference>
<organism evidence="1 2">
    <name type="scientific">Lentzea flaviverrucosa</name>
    <dbReference type="NCBI Taxonomy" id="200379"/>
    <lineage>
        <taxon>Bacteria</taxon>
        <taxon>Bacillati</taxon>
        <taxon>Actinomycetota</taxon>
        <taxon>Actinomycetes</taxon>
        <taxon>Pseudonocardiales</taxon>
        <taxon>Pseudonocardiaceae</taxon>
        <taxon>Lentzea</taxon>
    </lineage>
</organism>